<dbReference type="AlphaFoldDB" id="A0A319BAQ9"/>
<accession>A0A319BAQ9</accession>
<evidence type="ECO:0000313" key="4">
    <source>
        <dbReference type="Proteomes" id="UP000248405"/>
    </source>
</evidence>
<proteinExistence type="predicted"/>
<organism evidence="3 4">
    <name type="scientific">Aspergillus vadensis (strain CBS 113365 / IMI 142717 / IBT 24658)</name>
    <dbReference type="NCBI Taxonomy" id="1448311"/>
    <lineage>
        <taxon>Eukaryota</taxon>
        <taxon>Fungi</taxon>
        <taxon>Dikarya</taxon>
        <taxon>Ascomycota</taxon>
        <taxon>Pezizomycotina</taxon>
        <taxon>Eurotiomycetes</taxon>
        <taxon>Eurotiomycetidae</taxon>
        <taxon>Eurotiales</taxon>
        <taxon>Aspergillaceae</taxon>
        <taxon>Aspergillus</taxon>
        <taxon>Aspergillus subgen. Circumdati</taxon>
    </lineage>
</organism>
<evidence type="ECO:0000256" key="2">
    <source>
        <dbReference type="SAM" id="SignalP"/>
    </source>
</evidence>
<keyword evidence="1" id="KW-0472">Membrane</keyword>
<dbReference type="RefSeq" id="XP_025563860.1">
    <property type="nucleotide sequence ID" value="XM_025706607.1"/>
</dbReference>
<evidence type="ECO:0008006" key="5">
    <source>
        <dbReference type="Google" id="ProtNLM"/>
    </source>
</evidence>
<dbReference type="GeneID" id="37211199"/>
<keyword evidence="1" id="KW-0812">Transmembrane</keyword>
<evidence type="ECO:0000313" key="3">
    <source>
        <dbReference type="EMBL" id="PYH70066.1"/>
    </source>
</evidence>
<name>A0A319BAQ9_ASPVC</name>
<feature type="transmembrane region" description="Helical" evidence="1">
    <location>
        <begin position="44"/>
        <end position="64"/>
    </location>
</feature>
<feature type="chain" id="PRO_5016327519" description="Amino acid permease/ SLC12A domain-containing protein" evidence="2">
    <location>
        <begin position="24"/>
        <end position="95"/>
    </location>
</feature>
<keyword evidence="2" id="KW-0732">Signal</keyword>
<feature type="signal peptide" evidence="2">
    <location>
        <begin position="1"/>
        <end position="23"/>
    </location>
</feature>
<dbReference type="EMBL" id="KZ821622">
    <property type="protein sequence ID" value="PYH70066.1"/>
    <property type="molecule type" value="Genomic_DNA"/>
</dbReference>
<keyword evidence="4" id="KW-1185">Reference proteome</keyword>
<dbReference type="Proteomes" id="UP000248405">
    <property type="component" value="Unassembled WGS sequence"/>
</dbReference>
<reference evidence="3" key="1">
    <citation type="submission" date="2016-12" db="EMBL/GenBank/DDBJ databases">
        <title>The genomes of Aspergillus section Nigri reveals drivers in fungal speciation.</title>
        <authorList>
            <consortium name="DOE Joint Genome Institute"/>
            <person name="Vesth T.C."/>
            <person name="Nybo J."/>
            <person name="Theobald S."/>
            <person name="Brandl J."/>
            <person name="Frisvad J.C."/>
            <person name="Nielsen K.F."/>
            <person name="Lyhne E.K."/>
            <person name="Kogle M.E."/>
            <person name="Kuo A."/>
            <person name="Riley R."/>
            <person name="Clum A."/>
            <person name="Nolan M."/>
            <person name="Lipzen A."/>
            <person name="Salamov A."/>
            <person name="Henrissat B."/>
            <person name="Wiebenga A."/>
            <person name="De Vries R.P."/>
            <person name="Grigoriev I.V."/>
            <person name="Mortensen U.H."/>
            <person name="Andersen M.R."/>
            <person name="Baker S.E."/>
        </authorList>
    </citation>
    <scope>NUCLEOTIDE SEQUENCE [LARGE SCALE GENOMIC DNA]</scope>
    <source>
        <strain evidence="3">CBS 113365</strain>
    </source>
</reference>
<gene>
    <name evidence="3" type="ORF">BO88DRAFT_404409</name>
</gene>
<keyword evidence="1" id="KW-1133">Transmembrane helix</keyword>
<sequence length="95" mass="10333">METVSHLVLFWLVPASCTTGAQTANMLLAGALPVRYGLSSSSLLHLVLWCILAFCLTVHTVALGEVNAGVKFGSWWHVFFRVSSRHSSPTADSWS</sequence>
<evidence type="ECO:0000256" key="1">
    <source>
        <dbReference type="SAM" id="Phobius"/>
    </source>
</evidence>
<protein>
    <recommendedName>
        <fullName evidence="5">Amino acid permease/ SLC12A domain-containing protein</fullName>
    </recommendedName>
</protein>